<dbReference type="Proteomes" id="UP000757890">
    <property type="component" value="Unassembled WGS sequence"/>
</dbReference>
<evidence type="ECO:0000313" key="1">
    <source>
        <dbReference type="EMBL" id="MBF1129778.1"/>
    </source>
</evidence>
<gene>
    <name evidence="1" type="ORF">HXL70_07030</name>
</gene>
<comment type="caution">
    <text evidence="1">The sequence shown here is derived from an EMBL/GenBank/DDBJ whole genome shotgun (WGS) entry which is preliminary data.</text>
</comment>
<organism evidence="1 2">
    <name type="scientific">Dialister invisus</name>
    <dbReference type="NCBI Taxonomy" id="218538"/>
    <lineage>
        <taxon>Bacteria</taxon>
        <taxon>Bacillati</taxon>
        <taxon>Bacillota</taxon>
        <taxon>Negativicutes</taxon>
        <taxon>Veillonellales</taxon>
        <taxon>Veillonellaceae</taxon>
        <taxon>Dialister</taxon>
    </lineage>
</organism>
<proteinExistence type="predicted"/>
<reference evidence="1" key="1">
    <citation type="submission" date="2020-04" db="EMBL/GenBank/DDBJ databases">
        <title>Deep metagenomics examines the oral microbiome during advanced dental caries in children, revealing novel taxa and co-occurrences with host molecules.</title>
        <authorList>
            <person name="Baker J.L."/>
            <person name="Morton J.T."/>
            <person name="Dinis M."/>
            <person name="Alvarez R."/>
            <person name="Tran N.C."/>
            <person name="Knight R."/>
            <person name="Edlund A."/>
        </authorList>
    </citation>
    <scope>NUCLEOTIDE SEQUENCE</scope>
    <source>
        <strain evidence="1">JCVI_32_bin.14</strain>
    </source>
</reference>
<accession>A0A930BAY9</accession>
<dbReference type="EMBL" id="JABZMK010000053">
    <property type="protein sequence ID" value="MBF1129778.1"/>
    <property type="molecule type" value="Genomic_DNA"/>
</dbReference>
<name>A0A930BAY9_9FIRM</name>
<evidence type="ECO:0000313" key="2">
    <source>
        <dbReference type="Proteomes" id="UP000757890"/>
    </source>
</evidence>
<sequence length="243" mass="27059">MKFFEILNPDGAIVIDDTFKNIELLDHFPMSECQFHAKDGYPSHGTYYLPRSNPKATLIGISLNGLNNVARFGFSSNIGGIEFYDSHSGIENYGIEPVKRDDIASKSHVYLFGFGDDEPSEHGTGLEICNANGKVVYSSAKRYLNVLGCGSEKSETVQMSGTTIAFTLGTDHVTKIYESHKVGAKGVVYNRYPRFTVNENSISVGMLETQTVYIPDDDAPDWGWHLIFHCYYNFGWLIGNVVI</sequence>
<dbReference type="AlphaFoldDB" id="A0A930BAY9"/>
<protein>
    <submittedName>
        <fullName evidence="1">Uncharacterized protein</fullName>
    </submittedName>
</protein>